<organism evidence="3 4">
    <name type="scientific">Streptomonospora mangrovi</name>
    <dbReference type="NCBI Taxonomy" id="2883123"/>
    <lineage>
        <taxon>Bacteria</taxon>
        <taxon>Bacillati</taxon>
        <taxon>Actinomycetota</taxon>
        <taxon>Actinomycetes</taxon>
        <taxon>Streptosporangiales</taxon>
        <taxon>Nocardiopsidaceae</taxon>
        <taxon>Streptomonospora</taxon>
    </lineage>
</organism>
<feature type="region of interest" description="Disordered" evidence="1">
    <location>
        <begin position="1"/>
        <end position="27"/>
    </location>
</feature>
<keyword evidence="2" id="KW-0812">Transmembrane</keyword>
<gene>
    <name evidence="3" type="ORF">LG943_21555</name>
</gene>
<feature type="transmembrane region" description="Helical" evidence="2">
    <location>
        <begin position="39"/>
        <end position="65"/>
    </location>
</feature>
<dbReference type="AlphaFoldDB" id="A0A9X3SH97"/>
<dbReference type="EMBL" id="JAJAQC010000043">
    <property type="protein sequence ID" value="MDA0566880.1"/>
    <property type="molecule type" value="Genomic_DNA"/>
</dbReference>
<keyword evidence="2" id="KW-1133">Transmembrane helix</keyword>
<dbReference type="RefSeq" id="WP_270074135.1">
    <property type="nucleotide sequence ID" value="NZ_JAJAQC010000043.1"/>
</dbReference>
<accession>A0A9X3SH97</accession>
<keyword evidence="4" id="KW-1185">Reference proteome</keyword>
<keyword evidence="2" id="KW-0472">Membrane</keyword>
<proteinExistence type="predicted"/>
<evidence type="ECO:0000256" key="1">
    <source>
        <dbReference type="SAM" id="MobiDB-lite"/>
    </source>
</evidence>
<evidence type="ECO:0000256" key="2">
    <source>
        <dbReference type="SAM" id="Phobius"/>
    </source>
</evidence>
<protein>
    <submittedName>
        <fullName evidence="3">Uncharacterized protein</fullName>
    </submittedName>
</protein>
<feature type="transmembrane region" description="Helical" evidence="2">
    <location>
        <begin position="115"/>
        <end position="141"/>
    </location>
</feature>
<feature type="transmembrane region" description="Helical" evidence="2">
    <location>
        <begin position="161"/>
        <end position="183"/>
    </location>
</feature>
<feature type="compositionally biased region" description="Low complexity" evidence="1">
    <location>
        <begin position="7"/>
        <end position="24"/>
    </location>
</feature>
<evidence type="ECO:0000313" key="4">
    <source>
        <dbReference type="Proteomes" id="UP001140076"/>
    </source>
</evidence>
<name>A0A9X3SH97_9ACTN</name>
<reference evidence="3" key="1">
    <citation type="submission" date="2021-10" db="EMBL/GenBank/DDBJ databases">
        <title>Streptomonospora sp. nov., isolated from mangrove soil.</title>
        <authorList>
            <person name="Chen X."/>
            <person name="Ge X."/>
            <person name="Liu W."/>
        </authorList>
    </citation>
    <scope>NUCLEOTIDE SEQUENCE</scope>
    <source>
        <strain evidence="3">S1-112</strain>
    </source>
</reference>
<comment type="caution">
    <text evidence="3">The sequence shown here is derived from an EMBL/GenBank/DDBJ whole genome shotgun (WGS) entry which is preliminary data.</text>
</comment>
<evidence type="ECO:0000313" key="3">
    <source>
        <dbReference type="EMBL" id="MDA0566880.1"/>
    </source>
</evidence>
<sequence length="187" mass="20329">MLRPSVPGAARPPYAGAAPNPVGGVRRRRRAQEIDSDQFVAWMTVAMALGLLLLPLLLITMSVLLRDVIPYAPIGYVLAFLSMAAFPLCGLRAMRREREGAGIEQDRVLMVGSAFFFMLLGAVYGAVLGHLLFGIVLSLRWDAGIPWRELAEVAQWVGRNGVPLSLGVVGPVLWGAHTLRGVLRRFA</sequence>
<feature type="transmembrane region" description="Helical" evidence="2">
    <location>
        <begin position="71"/>
        <end position="94"/>
    </location>
</feature>
<dbReference type="Proteomes" id="UP001140076">
    <property type="component" value="Unassembled WGS sequence"/>
</dbReference>